<proteinExistence type="predicted"/>
<dbReference type="Proteomes" id="UP001597557">
    <property type="component" value="Unassembled WGS sequence"/>
</dbReference>
<evidence type="ECO:0000256" key="1">
    <source>
        <dbReference type="ARBA" id="ARBA00022649"/>
    </source>
</evidence>
<organism evidence="2 3">
    <name type="scientific">Mucilaginibacter ximonensis</name>
    <dbReference type="NCBI Taxonomy" id="538021"/>
    <lineage>
        <taxon>Bacteria</taxon>
        <taxon>Pseudomonadati</taxon>
        <taxon>Bacteroidota</taxon>
        <taxon>Sphingobacteriia</taxon>
        <taxon>Sphingobacteriales</taxon>
        <taxon>Sphingobacteriaceae</taxon>
        <taxon>Mucilaginibacter</taxon>
    </lineage>
</organism>
<evidence type="ECO:0000313" key="2">
    <source>
        <dbReference type="EMBL" id="MFD2872431.1"/>
    </source>
</evidence>
<accession>A0ABW5YCA0</accession>
<name>A0ABW5YCA0_9SPHI</name>
<dbReference type="InterPro" id="IPR035093">
    <property type="entry name" value="RelE/ParE_toxin_dom_sf"/>
</dbReference>
<reference evidence="3" key="1">
    <citation type="journal article" date="2019" name="Int. J. Syst. Evol. Microbiol.">
        <title>The Global Catalogue of Microorganisms (GCM) 10K type strain sequencing project: providing services to taxonomists for standard genome sequencing and annotation.</title>
        <authorList>
            <consortium name="The Broad Institute Genomics Platform"/>
            <consortium name="The Broad Institute Genome Sequencing Center for Infectious Disease"/>
            <person name="Wu L."/>
            <person name="Ma J."/>
        </authorList>
    </citation>
    <scope>NUCLEOTIDE SEQUENCE [LARGE SCALE GENOMIC DNA]</scope>
    <source>
        <strain evidence="3">KCTC 22437</strain>
    </source>
</reference>
<protein>
    <submittedName>
        <fullName evidence="2">Type II toxin-antitoxin system RelE/ParE family toxin</fullName>
    </submittedName>
</protein>
<dbReference type="RefSeq" id="WP_377184110.1">
    <property type="nucleotide sequence ID" value="NZ_JBHUPD010000002.1"/>
</dbReference>
<evidence type="ECO:0000313" key="3">
    <source>
        <dbReference type="Proteomes" id="UP001597557"/>
    </source>
</evidence>
<dbReference type="EMBL" id="JBHUPD010000002">
    <property type="protein sequence ID" value="MFD2872431.1"/>
    <property type="molecule type" value="Genomic_DNA"/>
</dbReference>
<gene>
    <name evidence="2" type="ORF">ACFS5N_08135</name>
</gene>
<keyword evidence="1" id="KW-1277">Toxin-antitoxin system</keyword>
<dbReference type="InterPro" id="IPR007712">
    <property type="entry name" value="RelE/ParE_toxin"/>
</dbReference>
<sequence length="99" mass="12080">MAQRIVFSKKAEIDLERIIEFNNRRNQSDTYSKKLFSRLNRRLKLLLKQPFSGIRTDFDQDYLGDPFLLVWDAYYIFYTYNGIILEVARIYHQKENIHR</sequence>
<comment type="caution">
    <text evidence="2">The sequence shown here is derived from an EMBL/GenBank/DDBJ whole genome shotgun (WGS) entry which is preliminary data.</text>
</comment>
<dbReference type="Gene3D" id="3.30.2310.20">
    <property type="entry name" value="RelE-like"/>
    <property type="match status" value="1"/>
</dbReference>
<keyword evidence="3" id="KW-1185">Reference proteome</keyword>
<dbReference type="Pfam" id="PF05016">
    <property type="entry name" value="ParE_toxin"/>
    <property type="match status" value="1"/>
</dbReference>